<accession>A0ABS8S3S7</accession>
<proteinExistence type="predicted"/>
<sequence length="101" mass="11675">MPQRTFHKFHSGLEGLCSPYDDGLMHQETILVMEQKIAELSSQVEASLSRERWRDIEYSGMKVHDQYSGLVDEPSGLVDETNNDDDDDDDDDHVKNTPHYY</sequence>
<feature type="region of interest" description="Disordered" evidence="1">
    <location>
        <begin position="64"/>
        <end position="101"/>
    </location>
</feature>
<dbReference type="Proteomes" id="UP000823775">
    <property type="component" value="Unassembled WGS sequence"/>
</dbReference>
<feature type="compositionally biased region" description="Acidic residues" evidence="1">
    <location>
        <begin position="81"/>
        <end position="91"/>
    </location>
</feature>
<keyword evidence="3" id="KW-1185">Reference proteome</keyword>
<name>A0ABS8S3S7_DATST</name>
<comment type="caution">
    <text evidence="2">The sequence shown here is derived from an EMBL/GenBank/DDBJ whole genome shotgun (WGS) entry which is preliminary data.</text>
</comment>
<evidence type="ECO:0000256" key="1">
    <source>
        <dbReference type="SAM" id="MobiDB-lite"/>
    </source>
</evidence>
<evidence type="ECO:0000313" key="3">
    <source>
        <dbReference type="Proteomes" id="UP000823775"/>
    </source>
</evidence>
<evidence type="ECO:0000313" key="2">
    <source>
        <dbReference type="EMBL" id="MCD7453664.1"/>
    </source>
</evidence>
<dbReference type="EMBL" id="JACEIK010000262">
    <property type="protein sequence ID" value="MCD7453664.1"/>
    <property type="molecule type" value="Genomic_DNA"/>
</dbReference>
<organism evidence="2 3">
    <name type="scientific">Datura stramonium</name>
    <name type="common">Jimsonweed</name>
    <name type="synonym">Common thornapple</name>
    <dbReference type="NCBI Taxonomy" id="4076"/>
    <lineage>
        <taxon>Eukaryota</taxon>
        <taxon>Viridiplantae</taxon>
        <taxon>Streptophyta</taxon>
        <taxon>Embryophyta</taxon>
        <taxon>Tracheophyta</taxon>
        <taxon>Spermatophyta</taxon>
        <taxon>Magnoliopsida</taxon>
        <taxon>eudicotyledons</taxon>
        <taxon>Gunneridae</taxon>
        <taxon>Pentapetalae</taxon>
        <taxon>asterids</taxon>
        <taxon>lamiids</taxon>
        <taxon>Solanales</taxon>
        <taxon>Solanaceae</taxon>
        <taxon>Solanoideae</taxon>
        <taxon>Datureae</taxon>
        <taxon>Datura</taxon>
    </lineage>
</organism>
<protein>
    <submittedName>
        <fullName evidence="2">Uncharacterized protein</fullName>
    </submittedName>
</protein>
<reference evidence="2 3" key="1">
    <citation type="journal article" date="2021" name="BMC Genomics">
        <title>Datura genome reveals duplications of psychoactive alkaloid biosynthetic genes and high mutation rate following tissue culture.</title>
        <authorList>
            <person name="Rajewski A."/>
            <person name="Carter-House D."/>
            <person name="Stajich J."/>
            <person name="Litt A."/>
        </authorList>
    </citation>
    <scope>NUCLEOTIDE SEQUENCE [LARGE SCALE GENOMIC DNA]</scope>
    <source>
        <strain evidence="2">AR-01</strain>
    </source>
</reference>
<gene>
    <name evidence="2" type="ORF">HAX54_021819</name>
</gene>